<dbReference type="InterPro" id="IPR046531">
    <property type="entry name" value="DUF6596"/>
</dbReference>
<dbReference type="InterPro" id="IPR014284">
    <property type="entry name" value="RNA_pol_sigma-70_dom"/>
</dbReference>
<dbReference type="PANTHER" id="PTHR47756:SF2">
    <property type="entry name" value="BLL6612 PROTEIN"/>
    <property type="match status" value="1"/>
</dbReference>
<dbReference type="GO" id="GO:0006352">
    <property type="term" value="P:DNA-templated transcription initiation"/>
    <property type="evidence" value="ECO:0007669"/>
    <property type="project" value="InterPro"/>
</dbReference>
<comment type="similarity">
    <text evidence="1">Belongs to the sigma-70 factor family. ECF subfamily.</text>
</comment>
<feature type="domain" description="RNA polymerase sigma-70 region 2" evidence="5">
    <location>
        <begin position="7"/>
        <end position="72"/>
    </location>
</feature>
<dbReference type="InterPro" id="IPR013325">
    <property type="entry name" value="RNA_pol_sigma_r2"/>
</dbReference>
<dbReference type="NCBIfam" id="TIGR02937">
    <property type="entry name" value="sigma70-ECF"/>
    <property type="match status" value="1"/>
</dbReference>
<dbReference type="InterPro" id="IPR013324">
    <property type="entry name" value="RNA_pol_sigma_r3/r4-like"/>
</dbReference>
<evidence type="ECO:0000259" key="5">
    <source>
        <dbReference type="Pfam" id="PF04542"/>
    </source>
</evidence>
<proteinExistence type="inferred from homology"/>
<keyword evidence="9" id="KW-1185">Reference proteome</keyword>
<accession>A0A8J3Y3T1</accession>
<dbReference type="Proteomes" id="UP000652013">
    <property type="component" value="Unassembled WGS sequence"/>
</dbReference>
<evidence type="ECO:0000259" key="7">
    <source>
        <dbReference type="Pfam" id="PF20239"/>
    </source>
</evidence>
<dbReference type="AlphaFoldDB" id="A0A8J3Y3T1"/>
<feature type="domain" description="DUF6596" evidence="7">
    <location>
        <begin position="173"/>
        <end position="273"/>
    </location>
</feature>
<dbReference type="SUPFAM" id="SSF88659">
    <property type="entry name" value="Sigma3 and sigma4 domains of RNA polymerase sigma factors"/>
    <property type="match status" value="1"/>
</dbReference>
<sequence length="401" mass="43177">MNLEDVYRAEYGRAVAVLNRALGDLDLAEEAVQEAFAAAVTAWERAGPPPSPAGWIITTARNRAIDRLRREATREARHAEAALLHARDAPPEEGAVPDDRLRLIFTCCHPALAVPAQVALTLRLLGGLTTPEIARAFLTGEATMAQRIVRAKAKIRLAGIPYRVPHEADLPARVRAVLTVVYLIFNEGYVAGSGPDLTREDLCAEAIRLGRLLVELMPDEPEALGLLALMLLTASRRPARTGPGGELVPLAEQDRSRWDAALIAEGQDLVRRCLRRGRPGPYQIQAAMAAVHSDAPAAAATDWIQVVRLYDQLMTVAPSPVVELNRAVAVAEVAGPAAGLALVDALDLADRHLFHAIRADLLRRLGRAAEAAAAYDEAIAWAGNDAERAFLARRRAGLAAE</sequence>
<dbReference type="Gene3D" id="1.10.10.10">
    <property type="entry name" value="Winged helix-like DNA-binding domain superfamily/Winged helix DNA-binding domain"/>
    <property type="match status" value="1"/>
</dbReference>
<keyword evidence="2" id="KW-0805">Transcription regulation</keyword>
<evidence type="ECO:0000256" key="4">
    <source>
        <dbReference type="ARBA" id="ARBA00023163"/>
    </source>
</evidence>
<dbReference type="GO" id="GO:0003677">
    <property type="term" value="F:DNA binding"/>
    <property type="evidence" value="ECO:0007669"/>
    <property type="project" value="InterPro"/>
</dbReference>
<dbReference type="GO" id="GO:0016987">
    <property type="term" value="F:sigma factor activity"/>
    <property type="evidence" value="ECO:0007669"/>
    <property type="project" value="UniProtKB-KW"/>
</dbReference>
<evidence type="ECO:0000313" key="8">
    <source>
        <dbReference type="EMBL" id="GIJ00932.1"/>
    </source>
</evidence>
<gene>
    <name evidence="8" type="primary">rpoE_1</name>
    <name evidence="8" type="ORF">Sya03_02840</name>
</gene>
<dbReference type="EMBL" id="BOOY01000002">
    <property type="protein sequence ID" value="GIJ00932.1"/>
    <property type="molecule type" value="Genomic_DNA"/>
</dbReference>
<organism evidence="8 9">
    <name type="scientific">Spirilliplanes yamanashiensis</name>
    <dbReference type="NCBI Taxonomy" id="42233"/>
    <lineage>
        <taxon>Bacteria</taxon>
        <taxon>Bacillati</taxon>
        <taxon>Actinomycetota</taxon>
        <taxon>Actinomycetes</taxon>
        <taxon>Micromonosporales</taxon>
        <taxon>Micromonosporaceae</taxon>
        <taxon>Spirilliplanes</taxon>
    </lineage>
</organism>
<dbReference type="SUPFAM" id="SSF88946">
    <property type="entry name" value="Sigma2 domain of RNA polymerase sigma factors"/>
    <property type="match status" value="1"/>
</dbReference>
<evidence type="ECO:0000259" key="6">
    <source>
        <dbReference type="Pfam" id="PF08281"/>
    </source>
</evidence>
<dbReference type="Pfam" id="PF08281">
    <property type="entry name" value="Sigma70_r4_2"/>
    <property type="match status" value="1"/>
</dbReference>
<evidence type="ECO:0000256" key="2">
    <source>
        <dbReference type="ARBA" id="ARBA00023015"/>
    </source>
</evidence>
<protein>
    <submittedName>
        <fullName evidence="8">RNA polymerase subunit sigma-24</fullName>
    </submittedName>
</protein>
<evidence type="ECO:0000313" key="9">
    <source>
        <dbReference type="Proteomes" id="UP000652013"/>
    </source>
</evidence>
<dbReference type="Pfam" id="PF04542">
    <property type="entry name" value="Sigma70_r2"/>
    <property type="match status" value="1"/>
</dbReference>
<comment type="caution">
    <text evidence="8">The sequence shown here is derived from an EMBL/GenBank/DDBJ whole genome shotgun (WGS) entry which is preliminary data.</text>
</comment>
<evidence type="ECO:0000256" key="1">
    <source>
        <dbReference type="ARBA" id="ARBA00010641"/>
    </source>
</evidence>
<dbReference type="InterPro" id="IPR007627">
    <property type="entry name" value="RNA_pol_sigma70_r2"/>
</dbReference>
<reference evidence="8" key="1">
    <citation type="submission" date="2021-01" db="EMBL/GenBank/DDBJ databases">
        <title>Whole genome shotgun sequence of Spirilliplanes yamanashiensis NBRC 15828.</title>
        <authorList>
            <person name="Komaki H."/>
            <person name="Tamura T."/>
        </authorList>
    </citation>
    <scope>NUCLEOTIDE SEQUENCE</scope>
    <source>
        <strain evidence="8">NBRC 15828</strain>
    </source>
</reference>
<keyword evidence="3" id="KW-0731">Sigma factor</keyword>
<dbReference type="InterPro" id="IPR013249">
    <property type="entry name" value="RNA_pol_sigma70_r4_t2"/>
</dbReference>
<dbReference type="InterPro" id="IPR036388">
    <property type="entry name" value="WH-like_DNA-bd_sf"/>
</dbReference>
<dbReference type="Gene3D" id="1.10.1740.10">
    <property type="match status" value="1"/>
</dbReference>
<feature type="domain" description="RNA polymerase sigma factor 70 region 4 type 2" evidence="6">
    <location>
        <begin position="104"/>
        <end position="155"/>
    </location>
</feature>
<name>A0A8J3Y3T1_9ACTN</name>
<dbReference type="RefSeq" id="WP_203936276.1">
    <property type="nucleotide sequence ID" value="NZ_BAAAGJ010000005.1"/>
</dbReference>
<evidence type="ECO:0000256" key="3">
    <source>
        <dbReference type="ARBA" id="ARBA00023082"/>
    </source>
</evidence>
<keyword evidence="4" id="KW-0804">Transcription</keyword>
<dbReference type="Pfam" id="PF20239">
    <property type="entry name" value="DUF6596"/>
    <property type="match status" value="1"/>
</dbReference>
<dbReference type="PANTHER" id="PTHR47756">
    <property type="entry name" value="BLL6612 PROTEIN-RELATED"/>
    <property type="match status" value="1"/>
</dbReference>